<sequence>MDEQFVFHDPPKKIAGFLSFPICFELLRGMAGCEHEVSGKWPCVGYTVDIDPVVGSLTSLIKKQSYDMMKWDPLEKWDGLEVR</sequence>
<gene>
    <name evidence="1" type="ORF">C8R41DRAFT_919944</name>
</gene>
<evidence type="ECO:0000313" key="2">
    <source>
        <dbReference type="Proteomes" id="UP001150217"/>
    </source>
</evidence>
<organism evidence="1 2">
    <name type="scientific">Lentinula lateritia</name>
    <dbReference type="NCBI Taxonomy" id="40482"/>
    <lineage>
        <taxon>Eukaryota</taxon>
        <taxon>Fungi</taxon>
        <taxon>Dikarya</taxon>
        <taxon>Basidiomycota</taxon>
        <taxon>Agaricomycotina</taxon>
        <taxon>Agaricomycetes</taxon>
        <taxon>Agaricomycetidae</taxon>
        <taxon>Agaricales</taxon>
        <taxon>Marasmiineae</taxon>
        <taxon>Omphalotaceae</taxon>
        <taxon>Lentinula</taxon>
    </lineage>
</organism>
<keyword evidence="2" id="KW-1185">Reference proteome</keyword>
<proteinExistence type="predicted"/>
<dbReference type="Proteomes" id="UP001150217">
    <property type="component" value="Unassembled WGS sequence"/>
</dbReference>
<name>A0ABQ8VFI3_9AGAR</name>
<dbReference type="EMBL" id="JANVFT010000038">
    <property type="protein sequence ID" value="KAJ4492394.1"/>
    <property type="molecule type" value="Genomic_DNA"/>
</dbReference>
<evidence type="ECO:0000313" key="1">
    <source>
        <dbReference type="EMBL" id="KAJ4492394.1"/>
    </source>
</evidence>
<reference evidence="1" key="1">
    <citation type="submission" date="2022-08" db="EMBL/GenBank/DDBJ databases">
        <title>A Global Phylogenomic Analysis of the Shiitake Genus Lentinula.</title>
        <authorList>
            <consortium name="DOE Joint Genome Institute"/>
            <person name="Sierra-Patev S."/>
            <person name="Min B."/>
            <person name="Naranjo-Ortiz M."/>
            <person name="Looney B."/>
            <person name="Konkel Z."/>
            <person name="Slot J.C."/>
            <person name="Sakamoto Y."/>
            <person name="Steenwyk J.L."/>
            <person name="Rokas A."/>
            <person name="Carro J."/>
            <person name="Camarero S."/>
            <person name="Ferreira P."/>
            <person name="Molpeceres G."/>
            <person name="Ruiz-Duenas F.J."/>
            <person name="Serrano A."/>
            <person name="Henrissat B."/>
            <person name="Drula E."/>
            <person name="Hughes K.W."/>
            <person name="Mata J.L."/>
            <person name="Ishikawa N.K."/>
            <person name="Vargas-Isla R."/>
            <person name="Ushijima S."/>
            <person name="Smith C.A."/>
            <person name="Ahrendt S."/>
            <person name="Andreopoulos W."/>
            <person name="He G."/>
            <person name="Labutti K."/>
            <person name="Lipzen A."/>
            <person name="Ng V."/>
            <person name="Riley R."/>
            <person name="Sandor L."/>
            <person name="Barry K."/>
            <person name="Martinez A.T."/>
            <person name="Xiao Y."/>
            <person name="Gibbons J.G."/>
            <person name="Terashima K."/>
            <person name="Grigoriev I.V."/>
            <person name="Hibbett D.S."/>
        </authorList>
    </citation>
    <scope>NUCLEOTIDE SEQUENCE</scope>
    <source>
        <strain evidence="1">RHP3577 ss4</strain>
    </source>
</reference>
<accession>A0ABQ8VFI3</accession>
<comment type="caution">
    <text evidence="1">The sequence shown here is derived from an EMBL/GenBank/DDBJ whole genome shotgun (WGS) entry which is preliminary data.</text>
</comment>
<protein>
    <submittedName>
        <fullName evidence="1">Uncharacterized protein</fullName>
    </submittedName>
</protein>